<organism evidence="1 2">
    <name type="scientific">Rikenella microfusus</name>
    <dbReference type="NCBI Taxonomy" id="28139"/>
    <lineage>
        <taxon>Bacteria</taxon>
        <taxon>Pseudomonadati</taxon>
        <taxon>Bacteroidota</taxon>
        <taxon>Bacteroidia</taxon>
        <taxon>Bacteroidales</taxon>
        <taxon>Rikenellaceae</taxon>
        <taxon>Rikenella</taxon>
    </lineage>
</organism>
<dbReference type="OrthoDB" id="1032668at2"/>
<accession>A0A379MTT8</accession>
<gene>
    <name evidence="1" type="ORF">NCTC11190_01488</name>
</gene>
<dbReference type="EMBL" id="UGVL01000001">
    <property type="protein sequence ID" value="SUE34267.1"/>
    <property type="molecule type" value="Genomic_DNA"/>
</dbReference>
<evidence type="ECO:0008006" key="3">
    <source>
        <dbReference type="Google" id="ProtNLM"/>
    </source>
</evidence>
<dbReference type="PROSITE" id="PS51257">
    <property type="entry name" value="PROKAR_LIPOPROTEIN"/>
    <property type="match status" value="1"/>
</dbReference>
<dbReference type="STRING" id="880526.GCA_000427365_00073"/>
<dbReference type="RefSeq" id="WP_037291188.1">
    <property type="nucleotide sequence ID" value="NZ_UGVL01000001.1"/>
</dbReference>
<reference evidence="1 2" key="1">
    <citation type="submission" date="2018-06" db="EMBL/GenBank/DDBJ databases">
        <authorList>
            <consortium name="Pathogen Informatics"/>
            <person name="Doyle S."/>
        </authorList>
    </citation>
    <scope>NUCLEOTIDE SEQUENCE [LARGE SCALE GENOMIC DNA]</scope>
    <source>
        <strain evidence="1 2">NCTC11190</strain>
    </source>
</reference>
<dbReference type="Proteomes" id="UP000255233">
    <property type="component" value="Unassembled WGS sequence"/>
</dbReference>
<keyword evidence="2" id="KW-1185">Reference proteome</keyword>
<sequence>MKNNLFPAFILAMSVFFISCRTDKPDPLPQGPTCSVRLKIDRERMLDENDEPLAMVKGTPHDLYAVQVYRKSSLGGKDGKYAYGIFDNENDMNLELETGNTYKIEMTMVPDGASLIAKGENGGYQEPFVIGGAGGAPGKTTNRFISSTVQYIEKLNSGYAVINQEDDEPTGYNRPPISRFYGVADNFTPTGDTELAIDLKWVCFGLTVVPQDLTEGRIEIEMRGAPLLTVTPDAPDAVTKKIFTFEHSLNSDDWTADDYSEDIPIAITWFKSDGTRIVFRDIATPTSIKRKVNKIFSIPCGNDGPAGNIAINKEDEILVDDEEIIARPQKNVIFAR</sequence>
<proteinExistence type="predicted"/>
<dbReference type="AlphaFoldDB" id="A0A379MTT8"/>
<protein>
    <recommendedName>
        <fullName evidence="3">Fimbrillin-A associated anchor proteins Mfa1 and Mfa2</fullName>
    </recommendedName>
</protein>
<name>A0A379MTT8_9BACT</name>
<evidence type="ECO:0000313" key="1">
    <source>
        <dbReference type="EMBL" id="SUE34267.1"/>
    </source>
</evidence>
<evidence type="ECO:0000313" key="2">
    <source>
        <dbReference type="Proteomes" id="UP000255233"/>
    </source>
</evidence>